<dbReference type="GO" id="GO:0004674">
    <property type="term" value="F:protein serine/threonine kinase activity"/>
    <property type="evidence" value="ECO:0007669"/>
    <property type="project" value="UniProtKB-KW"/>
</dbReference>
<keyword evidence="3" id="KW-0723">Serine/threonine-protein kinase</keyword>
<dbReference type="FunFam" id="1.10.510.10:FF:000369">
    <property type="entry name" value="Serine/threonine kinase 17a"/>
    <property type="match status" value="1"/>
</dbReference>
<dbReference type="InterPro" id="IPR017441">
    <property type="entry name" value="Protein_kinase_ATP_BS"/>
</dbReference>
<comment type="subcellular location">
    <subcellularLocation>
        <location evidence="1">Nucleus</location>
    </subcellularLocation>
</comment>
<organism evidence="19 20">
    <name type="scientific">Eschrichtius robustus</name>
    <name type="common">California gray whale</name>
    <name type="synonym">Eschrichtius gibbosus</name>
    <dbReference type="NCBI Taxonomy" id="9764"/>
    <lineage>
        <taxon>Eukaryota</taxon>
        <taxon>Metazoa</taxon>
        <taxon>Chordata</taxon>
        <taxon>Craniata</taxon>
        <taxon>Vertebrata</taxon>
        <taxon>Euteleostomi</taxon>
        <taxon>Mammalia</taxon>
        <taxon>Eutheria</taxon>
        <taxon>Laurasiatheria</taxon>
        <taxon>Artiodactyla</taxon>
        <taxon>Whippomorpha</taxon>
        <taxon>Cetacea</taxon>
        <taxon>Mysticeti</taxon>
        <taxon>Eschrichtiidae</taxon>
        <taxon>Eschrichtius</taxon>
    </lineage>
</organism>
<dbReference type="GO" id="GO:0005634">
    <property type="term" value="C:nucleus"/>
    <property type="evidence" value="ECO:0007669"/>
    <property type="project" value="UniProtKB-SubCell"/>
</dbReference>
<comment type="catalytic activity">
    <reaction evidence="12">
        <text>L-seryl-[protein] + ATP = O-phospho-L-seryl-[protein] + ADP + H(+)</text>
        <dbReference type="Rhea" id="RHEA:17989"/>
        <dbReference type="Rhea" id="RHEA-COMP:9863"/>
        <dbReference type="Rhea" id="RHEA-COMP:11604"/>
        <dbReference type="ChEBI" id="CHEBI:15378"/>
        <dbReference type="ChEBI" id="CHEBI:29999"/>
        <dbReference type="ChEBI" id="CHEBI:30616"/>
        <dbReference type="ChEBI" id="CHEBI:83421"/>
        <dbReference type="ChEBI" id="CHEBI:456216"/>
        <dbReference type="EC" id="2.7.11.1"/>
    </reaction>
</comment>
<dbReference type="AlphaFoldDB" id="A0AB34GJZ8"/>
<sequence>MIPLERPGSGGSSPAAAPGSGRVGGGLSTPRRLPPPPRGLLTEIRTAVCTEPFQDAYSLSLGRELGRGKFAVVRKCIKKDSGKEFAAKFMRKRRKGQDCRTEIIHEIAVLELAQDDPWVINLHEVYETPSEMILVLEYAAGGEIFDQCVADREEAFKEKDVQRLMRQILEGVRFLHAHDVVHLDLKAESPTVPAGPEKTEEMILSADPVYPSAKDETSLFLLLHVISHDGLWILPLSSRQVDRRQSRAERPRWRGCDDRDAVERESVTGPQNILLTSDSPLGDIKIVDFGLSRVMKNSEELREIMGTPEYVAPEILSYDPISMATDMWSIGVLAYVMLTGVSPFLGDNKQETFLNISQMNLSYSEEEFDVVSESAVDFIKTLLVKKPEDRATAEECLKHPWLMESSVQEPSLKVKGALEEAQALQEGDSVPESNSDTQKPETEESVVTEELIVVTSYTLGQCRQSEKEKMEQKAISKRFKFEEPLLQDIPGDFIY</sequence>
<dbReference type="Proteomes" id="UP001159641">
    <property type="component" value="Unassembled WGS sequence"/>
</dbReference>
<feature type="domain" description="Protein kinase" evidence="18">
    <location>
        <begin position="59"/>
        <end position="402"/>
    </location>
</feature>
<reference evidence="19 20" key="1">
    <citation type="submission" date="2022-11" db="EMBL/GenBank/DDBJ databases">
        <title>Whole genome sequence of Eschrichtius robustus ER-17-0199.</title>
        <authorList>
            <person name="Bruniche-Olsen A."/>
            <person name="Black A.N."/>
            <person name="Fields C.J."/>
            <person name="Walden K."/>
            <person name="Dewoody J.A."/>
        </authorList>
    </citation>
    <scope>NUCLEOTIDE SEQUENCE [LARGE SCALE GENOMIC DNA]</scope>
    <source>
        <strain evidence="19">ER-17-0199</strain>
        <tissue evidence="19">Blubber</tissue>
    </source>
</reference>
<dbReference type="GO" id="GO:0006915">
    <property type="term" value="P:apoptotic process"/>
    <property type="evidence" value="ECO:0007669"/>
    <property type="project" value="UniProtKB-KW"/>
</dbReference>
<feature type="region of interest" description="Disordered" evidence="17">
    <location>
        <begin position="423"/>
        <end position="446"/>
    </location>
</feature>
<keyword evidence="7 16" id="KW-0547">Nucleotide-binding</keyword>
<evidence type="ECO:0000256" key="3">
    <source>
        <dbReference type="ARBA" id="ARBA00022527"/>
    </source>
</evidence>
<evidence type="ECO:0000256" key="16">
    <source>
        <dbReference type="PROSITE-ProRule" id="PRU10141"/>
    </source>
</evidence>
<dbReference type="EC" id="2.7.11.1" evidence="2"/>
<keyword evidence="9 16" id="KW-0067">ATP-binding</keyword>
<dbReference type="PANTHER" id="PTHR24342:SF6">
    <property type="entry name" value="SERINE_THREONINE-PROTEIN KINASE 17A"/>
    <property type="match status" value="1"/>
</dbReference>
<dbReference type="GO" id="GO:0043065">
    <property type="term" value="P:positive regulation of apoptotic process"/>
    <property type="evidence" value="ECO:0007669"/>
    <property type="project" value="TreeGrafter"/>
</dbReference>
<feature type="region of interest" description="Disordered" evidence="17">
    <location>
        <begin position="1"/>
        <end position="39"/>
    </location>
</feature>
<evidence type="ECO:0000256" key="9">
    <source>
        <dbReference type="ARBA" id="ARBA00022840"/>
    </source>
</evidence>
<dbReference type="PROSITE" id="PS50011">
    <property type="entry name" value="PROTEIN_KINASE_DOM"/>
    <property type="match status" value="1"/>
</dbReference>
<evidence type="ECO:0000256" key="5">
    <source>
        <dbReference type="ARBA" id="ARBA00022679"/>
    </source>
</evidence>
<keyword evidence="6" id="KW-0053">Apoptosis</keyword>
<keyword evidence="8" id="KW-0418">Kinase</keyword>
<dbReference type="FunFam" id="3.30.200.20:FF:000175">
    <property type="entry name" value="Serine/threonine-protein kinase 17B"/>
    <property type="match status" value="1"/>
</dbReference>
<dbReference type="Pfam" id="PF00069">
    <property type="entry name" value="Pkinase"/>
    <property type="match status" value="2"/>
</dbReference>
<evidence type="ECO:0000313" key="19">
    <source>
        <dbReference type="EMBL" id="KAJ8778699.1"/>
    </source>
</evidence>
<keyword evidence="4" id="KW-0597">Phosphoprotein</keyword>
<keyword evidence="10" id="KW-0539">Nucleus</keyword>
<keyword evidence="5" id="KW-0808">Transferase</keyword>
<evidence type="ECO:0000256" key="14">
    <source>
        <dbReference type="ARBA" id="ARBA00069222"/>
    </source>
</evidence>
<dbReference type="PROSITE" id="PS00107">
    <property type="entry name" value="PROTEIN_KINASE_ATP"/>
    <property type="match status" value="1"/>
</dbReference>
<dbReference type="GO" id="GO:0035556">
    <property type="term" value="P:intracellular signal transduction"/>
    <property type="evidence" value="ECO:0007669"/>
    <property type="project" value="TreeGrafter"/>
</dbReference>
<evidence type="ECO:0000256" key="13">
    <source>
        <dbReference type="ARBA" id="ARBA00060827"/>
    </source>
</evidence>
<protein>
    <recommendedName>
        <fullName evidence="14">Serine/threonine-protein kinase 17A</fullName>
        <ecNumber evidence="2">2.7.11.1</ecNumber>
    </recommendedName>
    <alternativeName>
        <fullName evidence="15">DAP kinase-related apoptosis-inducing protein kinase 1</fullName>
    </alternativeName>
</protein>
<evidence type="ECO:0000256" key="1">
    <source>
        <dbReference type="ARBA" id="ARBA00004123"/>
    </source>
</evidence>
<proteinExistence type="inferred from homology"/>
<evidence type="ECO:0000259" key="18">
    <source>
        <dbReference type="PROSITE" id="PS50011"/>
    </source>
</evidence>
<dbReference type="Gene3D" id="3.30.200.20">
    <property type="entry name" value="Phosphorylase Kinase, domain 1"/>
    <property type="match status" value="1"/>
</dbReference>
<evidence type="ECO:0000256" key="4">
    <source>
        <dbReference type="ARBA" id="ARBA00022553"/>
    </source>
</evidence>
<dbReference type="PANTHER" id="PTHR24342">
    <property type="entry name" value="SERINE/THREONINE-PROTEIN KINASE 17"/>
    <property type="match status" value="1"/>
</dbReference>
<feature type="binding site" evidence="16">
    <location>
        <position position="88"/>
    </location>
    <ligand>
        <name>ATP</name>
        <dbReference type="ChEBI" id="CHEBI:30616"/>
    </ligand>
</feature>
<evidence type="ECO:0000256" key="12">
    <source>
        <dbReference type="ARBA" id="ARBA00048679"/>
    </source>
</evidence>
<evidence type="ECO:0000256" key="7">
    <source>
        <dbReference type="ARBA" id="ARBA00022741"/>
    </source>
</evidence>
<dbReference type="GO" id="GO:0005524">
    <property type="term" value="F:ATP binding"/>
    <property type="evidence" value="ECO:0007669"/>
    <property type="project" value="UniProtKB-UniRule"/>
</dbReference>
<evidence type="ECO:0000256" key="8">
    <source>
        <dbReference type="ARBA" id="ARBA00022777"/>
    </source>
</evidence>
<comment type="catalytic activity">
    <reaction evidence="11">
        <text>L-threonyl-[protein] + ATP = O-phospho-L-threonyl-[protein] + ADP + H(+)</text>
        <dbReference type="Rhea" id="RHEA:46608"/>
        <dbReference type="Rhea" id="RHEA-COMP:11060"/>
        <dbReference type="Rhea" id="RHEA-COMP:11605"/>
        <dbReference type="ChEBI" id="CHEBI:15378"/>
        <dbReference type="ChEBI" id="CHEBI:30013"/>
        <dbReference type="ChEBI" id="CHEBI:30616"/>
        <dbReference type="ChEBI" id="CHEBI:61977"/>
        <dbReference type="ChEBI" id="CHEBI:456216"/>
        <dbReference type="EC" id="2.7.11.1"/>
    </reaction>
</comment>
<evidence type="ECO:0000256" key="6">
    <source>
        <dbReference type="ARBA" id="ARBA00022703"/>
    </source>
</evidence>
<dbReference type="SUPFAM" id="SSF56112">
    <property type="entry name" value="Protein kinase-like (PK-like)"/>
    <property type="match status" value="2"/>
</dbReference>
<accession>A0AB34GJZ8</accession>
<evidence type="ECO:0000256" key="10">
    <source>
        <dbReference type="ARBA" id="ARBA00023242"/>
    </source>
</evidence>
<dbReference type="InterPro" id="IPR000719">
    <property type="entry name" value="Prot_kinase_dom"/>
</dbReference>
<dbReference type="Gene3D" id="1.10.510.10">
    <property type="entry name" value="Transferase(Phosphotransferase) domain 1"/>
    <property type="match status" value="1"/>
</dbReference>
<name>A0AB34GJZ8_ESCRO</name>
<dbReference type="EMBL" id="JAIQCJ010002240">
    <property type="protein sequence ID" value="KAJ8778699.1"/>
    <property type="molecule type" value="Genomic_DNA"/>
</dbReference>
<comment type="similarity">
    <text evidence="13">Belongs to the protein kinase superfamily. CAMK Ser/Thr protein kinase family. DAP kinase subfamily.</text>
</comment>
<dbReference type="InterPro" id="IPR011009">
    <property type="entry name" value="Kinase-like_dom_sf"/>
</dbReference>
<gene>
    <name evidence="19" type="ORF">J1605_013376</name>
</gene>
<evidence type="ECO:0000256" key="2">
    <source>
        <dbReference type="ARBA" id="ARBA00012513"/>
    </source>
</evidence>
<comment type="caution">
    <text evidence="19">The sequence shown here is derived from an EMBL/GenBank/DDBJ whole genome shotgun (WGS) entry which is preliminary data.</text>
</comment>
<evidence type="ECO:0000256" key="11">
    <source>
        <dbReference type="ARBA" id="ARBA00047899"/>
    </source>
</evidence>
<evidence type="ECO:0000256" key="17">
    <source>
        <dbReference type="SAM" id="MobiDB-lite"/>
    </source>
</evidence>
<evidence type="ECO:0000256" key="15">
    <source>
        <dbReference type="ARBA" id="ARBA00076112"/>
    </source>
</evidence>
<evidence type="ECO:0000313" key="20">
    <source>
        <dbReference type="Proteomes" id="UP001159641"/>
    </source>
</evidence>
<keyword evidence="20" id="KW-1185">Reference proteome</keyword>